<sequence length="175" mass="17923">MVQLTAGAADFTILPYPGGTAADLLPALGVNLALAGSQVQEGLSDLFELDLVGAAGNFASAGANLFPAIPENILLAAVGGVLGQNFRSYLTFAGDFAVNPPLTDWSTLVPSLTELFQAGVYELSAAVQSFFAGDIADSLYRTFAGVDDLLVMLPAMVFLGVPALLGDGLLDLVGL</sequence>
<name>A0A7I7X1F3_9MYCO</name>
<dbReference type="AlphaFoldDB" id="A0A7I7X1F3"/>
<dbReference type="EMBL" id="AP022609">
    <property type="protein sequence ID" value="BBZ22633.1"/>
    <property type="molecule type" value="Genomic_DNA"/>
</dbReference>
<organism evidence="1 2">
    <name type="scientific">Mycolicibacter hiberniae</name>
    <dbReference type="NCBI Taxonomy" id="29314"/>
    <lineage>
        <taxon>Bacteria</taxon>
        <taxon>Bacillati</taxon>
        <taxon>Actinomycetota</taxon>
        <taxon>Actinomycetes</taxon>
        <taxon>Mycobacteriales</taxon>
        <taxon>Mycobacteriaceae</taxon>
        <taxon>Mycolicibacter</taxon>
    </lineage>
</organism>
<proteinExistence type="predicted"/>
<evidence type="ECO:0000313" key="2">
    <source>
        <dbReference type="Proteomes" id="UP000467260"/>
    </source>
</evidence>
<evidence type="ECO:0000313" key="1">
    <source>
        <dbReference type="EMBL" id="BBZ22633.1"/>
    </source>
</evidence>
<accession>A0A7I7X1F3</accession>
<reference evidence="1 2" key="1">
    <citation type="journal article" date="2019" name="Emerg. Microbes Infect.">
        <title>Comprehensive subspecies identification of 175 nontuberculous mycobacteria species based on 7547 genomic profiles.</title>
        <authorList>
            <person name="Matsumoto Y."/>
            <person name="Kinjo T."/>
            <person name="Motooka D."/>
            <person name="Nabeya D."/>
            <person name="Jung N."/>
            <person name="Uechi K."/>
            <person name="Horii T."/>
            <person name="Iida T."/>
            <person name="Fujita J."/>
            <person name="Nakamura S."/>
        </authorList>
    </citation>
    <scope>NUCLEOTIDE SEQUENCE [LARGE SCALE GENOMIC DNA]</scope>
    <source>
        <strain evidence="1 2">JCM 13571</strain>
    </source>
</reference>
<dbReference type="KEGG" id="mhib:MHIB_10510"/>
<protein>
    <submittedName>
        <fullName evidence="1">Uncharacterized protein</fullName>
    </submittedName>
</protein>
<keyword evidence="2" id="KW-1185">Reference proteome</keyword>
<gene>
    <name evidence="1" type="ORF">MHIB_10510</name>
</gene>
<dbReference type="Proteomes" id="UP000467260">
    <property type="component" value="Chromosome"/>
</dbReference>